<keyword evidence="6 7" id="KW-0472">Membrane</keyword>
<dbReference type="EMBL" id="UINC01031567">
    <property type="protein sequence ID" value="SVB17820.1"/>
    <property type="molecule type" value="Genomic_DNA"/>
</dbReference>
<feature type="transmembrane region" description="Helical" evidence="7">
    <location>
        <begin position="85"/>
        <end position="102"/>
    </location>
</feature>
<evidence type="ECO:0008006" key="9">
    <source>
        <dbReference type="Google" id="ProtNLM"/>
    </source>
</evidence>
<feature type="transmembrane region" description="Helical" evidence="7">
    <location>
        <begin position="59"/>
        <end position="79"/>
    </location>
</feature>
<name>A0A382BVH7_9ZZZZ</name>
<keyword evidence="4" id="KW-0378">Hydrolase</keyword>
<keyword evidence="1" id="KW-1003">Cell membrane</keyword>
<gene>
    <name evidence="8" type="ORF">METZ01_LOCUS170674</name>
</gene>
<organism evidence="8">
    <name type="scientific">marine metagenome</name>
    <dbReference type="NCBI Taxonomy" id="408172"/>
    <lineage>
        <taxon>unclassified sequences</taxon>
        <taxon>metagenomes</taxon>
        <taxon>ecological metagenomes</taxon>
    </lineage>
</organism>
<keyword evidence="3 7" id="KW-0812">Transmembrane</keyword>
<evidence type="ECO:0000313" key="8">
    <source>
        <dbReference type="EMBL" id="SVB17820.1"/>
    </source>
</evidence>
<evidence type="ECO:0000256" key="3">
    <source>
        <dbReference type="ARBA" id="ARBA00022692"/>
    </source>
</evidence>
<dbReference type="PROSITE" id="PS00855">
    <property type="entry name" value="SPASE_II"/>
    <property type="match status" value="1"/>
</dbReference>
<keyword evidence="2" id="KW-0645">Protease</keyword>
<dbReference type="PANTHER" id="PTHR33695:SF1">
    <property type="entry name" value="LIPOPROTEIN SIGNAL PEPTIDASE"/>
    <property type="match status" value="1"/>
</dbReference>
<protein>
    <recommendedName>
        <fullName evidence="9">Lipoprotein signal peptidase</fullName>
    </recommendedName>
</protein>
<dbReference type="HAMAP" id="MF_00161">
    <property type="entry name" value="LspA"/>
    <property type="match status" value="1"/>
</dbReference>
<evidence type="ECO:0000256" key="7">
    <source>
        <dbReference type="SAM" id="Phobius"/>
    </source>
</evidence>
<dbReference type="GO" id="GO:0006508">
    <property type="term" value="P:proteolysis"/>
    <property type="evidence" value="ECO:0007669"/>
    <property type="project" value="UniProtKB-KW"/>
</dbReference>
<dbReference type="GO" id="GO:0004190">
    <property type="term" value="F:aspartic-type endopeptidase activity"/>
    <property type="evidence" value="ECO:0007669"/>
    <property type="project" value="InterPro"/>
</dbReference>
<evidence type="ECO:0000256" key="6">
    <source>
        <dbReference type="ARBA" id="ARBA00023136"/>
    </source>
</evidence>
<evidence type="ECO:0000256" key="5">
    <source>
        <dbReference type="ARBA" id="ARBA00022989"/>
    </source>
</evidence>
<dbReference type="AlphaFoldDB" id="A0A382BVH7"/>
<proteinExistence type="inferred from homology"/>
<accession>A0A382BVH7</accession>
<evidence type="ECO:0000256" key="1">
    <source>
        <dbReference type="ARBA" id="ARBA00022475"/>
    </source>
</evidence>
<dbReference type="NCBIfam" id="TIGR00077">
    <property type="entry name" value="lspA"/>
    <property type="match status" value="1"/>
</dbReference>
<dbReference type="PANTHER" id="PTHR33695">
    <property type="entry name" value="LIPOPROTEIN SIGNAL PEPTIDASE"/>
    <property type="match status" value="1"/>
</dbReference>
<dbReference type="Pfam" id="PF01252">
    <property type="entry name" value="Peptidase_A8"/>
    <property type="match status" value="1"/>
</dbReference>
<dbReference type="InterPro" id="IPR001872">
    <property type="entry name" value="Peptidase_A8"/>
</dbReference>
<evidence type="ECO:0000256" key="4">
    <source>
        <dbReference type="ARBA" id="ARBA00022801"/>
    </source>
</evidence>
<dbReference type="PRINTS" id="PR00781">
    <property type="entry name" value="LIPOSIGPTASE"/>
</dbReference>
<dbReference type="GO" id="GO:0016020">
    <property type="term" value="C:membrane"/>
    <property type="evidence" value="ECO:0007669"/>
    <property type="project" value="InterPro"/>
</dbReference>
<feature type="transmembrane region" description="Helical" evidence="7">
    <location>
        <begin position="123"/>
        <end position="148"/>
    </location>
</feature>
<reference evidence="8" key="1">
    <citation type="submission" date="2018-05" db="EMBL/GenBank/DDBJ databases">
        <authorList>
            <person name="Lanie J.A."/>
            <person name="Ng W.-L."/>
            <person name="Kazmierczak K.M."/>
            <person name="Andrzejewski T.M."/>
            <person name="Davidsen T.M."/>
            <person name="Wayne K.J."/>
            <person name="Tettelin H."/>
            <person name="Glass J.I."/>
            <person name="Rusch D."/>
            <person name="Podicherti R."/>
            <person name="Tsui H.-C.T."/>
            <person name="Winkler M.E."/>
        </authorList>
    </citation>
    <scope>NUCLEOTIDE SEQUENCE</scope>
</reference>
<sequence>MTPWRNPALVGLGVLLADQITKWWALDALGGGRVIELVWTLQLRLVRNTGVAFSQGRDLGPVVAFAVILVIVFLIRMGANAGDPIARVAVGGVVGGAIGNLIDRIARSDARPFDGAVVDFVDLGWWPVFNLADAAIVAGGAVIVWSGLVR</sequence>
<keyword evidence="5 7" id="KW-1133">Transmembrane helix</keyword>
<evidence type="ECO:0000256" key="2">
    <source>
        <dbReference type="ARBA" id="ARBA00022670"/>
    </source>
</evidence>